<dbReference type="PROSITE" id="PS50015">
    <property type="entry name" value="SAP_B"/>
    <property type="match status" value="1"/>
</dbReference>
<dbReference type="AlphaFoldDB" id="A2FGW2"/>
<evidence type="ECO:0000313" key="3">
    <source>
        <dbReference type="EMBL" id="EAX95866.1"/>
    </source>
</evidence>
<feature type="domain" description="Saposin B-type" evidence="2">
    <location>
        <begin position="72"/>
        <end position="150"/>
    </location>
</feature>
<dbReference type="Proteomes" id="UP000001542">
    <property type="component" value="Unassembled WGS sequence"/>
</dbReference>
<gene>
    <name evidence="3" type="ORF">TVAG_053810</name>
</gene>
<reference evidence="3" key="1">
    <citation type="submission" date="2006-10" db="EMBL/GenBank/DDBJ databases">
        <authorList>
            <person name="Amadeo P."/>
            <person name="Zhao Q."/>
            <person name="Wortman J."/>
            <person name="Fraser-Liggett C."/>
            <person name="Carlton J."/>
        </authorList>
    </citation>
    <scope>NUCLEOTIDE SEQUENCE</scope>
    <source>
        <strain evidence="3">G3</strain>
    </source>
</reference>
<sequence length="150" mass="16586">MGLHNASIKTDFPFCKGSEKCNKVASQLQNKFKDLVTTHDVCVSLGKCRPKPQPLSQNSPRKGSSSITLHETSNNCEFCQNLIEYLTGDGLKEISLPILTEFVKNVCFAMNFNMLCGSVNQANVDTLIYLVLAHFDTLELCNTAGFCQDD</sequence>
<evidence type="ECO:0000313" key="4">
    <source>
        <dbReference type="Proteomes" id="UP000001542"/>
    </source>
</evidence>
<dbReference type="Gene3D" id="1.10.225.10">
    <property type="entry name" value="Saposin-like"/>
    <property type="match status" value="1"/>
</dbReference>
<keyword evidence="1" id="KW-1015">Disulfide bond</keyword>
<organism evidence="3 4">
    <name type="scientific">Trichomonas vaginalis (strain ATCC PRA-98 / G3)</name>
    <dbReference type="NCBI Taxonomy" id="412133"/>
    <lineage>
        <taxon>Eukaryota</taxon>
        <taxon>Metamonada</taxon>
        <taxon>Parabasalia</taxon>
        <taxon>Trichomonadida</taxon>
        <taxon>Trichomonadidae</taxon>
        <taxon>Trichomonas</taxon>
    </lineage>
</organism>
<dbReference type="InParanoid" id="A2FGW2"/>
<reference evidence="3" key="2">
    <citation type="journal article" date="2007" name="Science">
        <title>Draft genome sequence of the sexually transmitted pathogen Trichomonas vaginalis.</title>
        <authorList>
            <person name="Carlton J.M."/>
            <person name="Hirt R.P."/>
            <person name="Silva J.C."/>
            <person name="Delcher A.L."/>
            <person name="Schatz M."/>
            <person name="Zhao Q."/>
            <person name="Wortman J.R."/>
            <person name="Bidwell S.L."/>
            <person name="Alsmark U.C.M."/>
            <person name="Besteiro S."/>
            <person name="Sicheritz-Ponten T."/>
            <person name="Noel C.J."/>
            <person name="Dacks J.B."/>
            <person name="Foster P.G."/>
            <person name="Simillion C."/>
            <person name="Van de Peer Y."/>
            <person name="Miranda-Saavedra D."/>
            <person name="Barton G.J."/>
            <person name="Westrop G.D."/>
            <person name="Mueller S."/>
            <person name="Dessi D."/>
            <person name="Fiori P.L."/>
            <person name="Ren Q."/>
            <person name="Paulsen I."/>
            <person name="Zhang H."/>
            <person name="Bastida-Corcuera F.D."/>
            <person name="Simoes-Barbosa A."/>
            <person name="Brown M.T."/>
            <person name="Hayes R.D."/>
            <person name="Mukherjee M."/>
            <person name="Okumura C.Y."/>
            <person name="Schneider R."/>
            <person name="Smith A.J."/>
            <person name="Vanacova S."/>
            <person name="Villalvazo M."/>
            <person name="Haas B.J."/>
            <person name="Pertea M."/>
            <person name="Feldblyum T.V."/>
            <person name="Utterback T.R."/>
            <person name="Shu C.L."/>
            <person name="Osoegawa K."/>
            <person name="de Jong P.J."/>
            <person name="Hrdy I."/>
            <person name="Horvathova L."/>
            <person name="Zubacova Z."/>
            <person name="Dolezal P."/>
            <person name="Malik S.B."/>
            <person name="Logsdon J.M. Jr."/>
            <person name="Henze K."/>
            <person name="Gupta A."/>
            <person name="Wang C.C."/>
            <person name="Dunne R.L."/>
            <person name="Upcroft J.A."/>
            <person name="Upcroft P."/>
            <person name="White O."/>
            <person name="Salzberg S.L."/>
            <person name="Tang P."/>
            <person name="Chiu C.-H."/>
            <person name="Lee Y.-S."/>
            <person name="Embley T.M."/>
            <person name="Coombs G.H."/>
            <person name="Mottram J.C."/>
            <person name="Tachezy J."/>
            <person name="Fraser-Liggett C.M."/>
            <person name="Johnson P.J."/>
        </authorList>
    </citation>
    <scope>NUCLEOTIDE SEQUENCE [LARGE SCALE GENOMIC DNA]</scope>
    <source>
        <strain evidence="3">G3</strain>
    </source>
</reference>
<dbReference type="InterPro" id="IPR011001">
    <property type="entry name" value="Saposin-like"/>
</dbReference>
<dbReference type="InterPro" id="IPR008139">
    <property type="entry name" value="SaposinB_dom"/>
</dbReference>
<evidence type="ECO:0000256" key="1">
    <source>
        <dbReference type="ARBA" id="ARBA00023157"/>
    </source>
</evidence>
<name>A2FGW2_TRIV3</name>
<dbReference type="KEGG" id="tva:4753629"/>
<proteinExistence type="predicted"/>
<accession>A2FGW2</accession>
<dbReference type="VEuPathDB" id="TrichDB:TVAGG3_0972400"/>
<dbReference type="EMBL" id="DS113785">
    <property type="protein sequence ID" value="EAX95866.1"/>
    <property type="molecule type" value="Genomic_DNA"/>
</dbReference>
<dbReference type="VEuPathDB" id="TrichDB:TVAG_053810"/>
<protein>
    <recommendedName>
        <fullName evidence="2">Saposin B-type domain-containing protein</fullName>
    </recommendedName>
</protein>
<evidence type="ECO:0000259" key="2">
    <source>
        <dbReference type="PROSITE" id="PS50015"/>
    </source>
</evidence>
<dbReference type="SUPFAM" id="SSF47862">
    <property type="entry name" value="Saposin"/>
    <property type="match status" value="1"/>
</dbReference>
<keyword evidence="4" id="KW-1185">Reference proteome</keyword>
<dbReference type="SMR" id="A2FGW2"/>